<keyword evidence="1" id="KW-0378">Hydrolase</keyword>
<dbReference type="Proteomes" id="UP000516305">
    <property type="component" value="Chromosome"/>
</dbReference>
<dbReference type="AlphaFoldDB" id="A0A7H0VCQ7"/>
<evidence type="ECO:0000313" key="1">
    <source>
        <dbReference type="EMBL" id="QNR23505.1"/>
    </source>
</evidence>
<dbReference type="GO" id="GO:0004180">
    <property type="term" value="F:carboxypeptidase activity"/>
    <property type="evidence" value="ECO:0007669"/>
    <property type="project" value="UniProtKB-KW"/>
</dbReference>
<proteinExistence type="predicted"/>
<keyword evidence="1" id="KW-0645">Protease</keyword>
<accession>A0A7H0VCQ7</accession>
<dbReference type="EMBL" id="CP060139">
    <property type="protein sequence ID" value="QNR23505.1"/>
    <property type="molecule type" value="Genomic_DNA"/>
</dbReference>
<keyword evidence="2" id="KW-1185">Reference proteome</keyword>
<dbReference type="SUPFAM" id="SSF49464">
    <property type="entry name" value="Carboxypeptidase regulatory domain-like"/>
    <property type="match status" value="1"/>
</dbReference>
<evidence type="ECO:0000313" key="2">
    <source>
        <dbReference type="Proteomes" id="UP000516305"/>
    </source>
</evidence>
<dbReference type="RefSeq" id="WP_210758037.1">
    <property type="nucleotide sequence ID" value="NZ_CP060139.1"/>
</dbReference>
<keyword evidence="1" id="KW-0121">Carboxypeptidase</keyword>
<protein>
    <submittedName>
        <fullName evidence="1">Carboxypeptidase-like regulatory domain-containing protein</fullName>
    </submittedName>
</protein>
<dbReference type="Pfam" id="PF13715">
    <property type="entry name" value="CarbopepD_reg_2"/>
    <property type="match status" value="1"/>
</dbReference>
<gene>
    <name evidence="1" type="ORF">H4K34_14120</name>
</gene>
<sequence length="212" mass="23712">MMRKIFILLFSGIFSLGLLAQEEKPVQMSGLVLSQDSIPRPIPFAHVYVGQGTRGTMTDADGFFSFAALSGDSIRFSCIGFTQEILVVPDTLSKTAYLARVMMKRDTTLLEEVTLYPWPTPDRFKEAFLATNIPTTQNDIAMRNLAIQALQDRAAAMNLDPEEAKDLAIMMQNQSIYNYGRYQGYDNGATAILGALSNPFAWQRLFQSFKKN</sequence>
<organism evidence="1 2">
    <name type="scientific">Croceimicrobium hydrocarbonivorans</name>
    <dbReference type="NCBI Taxonomy" id="2761580"/>
    <lineage>
        <taxon>Bacteria</taxon>
        <taxon>Pseudomonadati</taxon>
        <taxon>Bacteroidota</taxon>
        <taxon>Flavobacteriia</taxon>
        <taxon>Flavobacteriales</taxon>
        <taxon>Owenweeksiaceae</taxon>
        <taxon>Croceimicrobium</taxon>
    </lineage>
</organism>
<reference evidence="1 2" key="1">
    <citation type="submission" date="2020-08" db="EMBL/GenBank/DDBJ databases">
        <title>Croceimicrobium hydrocarbonivorans gen. nov., sp. nov., a novel marine bacterium isolated from a bacterial consortium that degrades polyethylene terephthalate.</title>
        <authorList>
            <person name="Liu R."/>
        </authorList>
    </citation>
    <scope>NUCLEOTIDE SEQUENCE [LARGE SCALE GENOMIC DNA]</scope>
    <source>
        <strain evidence="1 2">A20-9</strain>
    </source>
</reference>
<name>A0A7H0VCQ7_9FLAO</name>
<dbReference type="InterPro" id="IPR008969">
    <property type="entry name" value="CarboxyPept-like_regulatory"/>
</dbReference>
<dbReference type="KEGG" id="chyd:H4K34_14120"/>